<dbReference type="OrthoDB" id="206201at2759"/>
<dbReference type="InterPro" id="IPR000209">
    <property type="entry name" value="Peptidase_S8/S53_dom"/>
</dbReference>
<dbReference type="SUPFAM" id="SSF54897">
    <property type="entry name" value="Protease propeptides/inhibitors"/>
    <property type="match status" value="1"/>
</dbReference>
<dbReference type="InterPro" id="IPR037045">
    <property type="entry name" value="S8pro/Inhibitor_I9_sf"/>
</dbReference>
<name>A0A9P6U328_9FUNG</name>
<keyword evidence="10" id="KW-1185">Reference proteome</keyword>
<dbReference type="PROSITE" id="PS00137">
    <property type="entry name" value="SUBTILASE_HIS"/>
    <property type="match status" value="1"/>
</dbReference>
<dbReference type="PANTHER" id="PTHR43806:SF11">
    <property type="entry name" value="CEREVISIN-RELATED"/>
    <property type="match status" value="1"/>
</dbReference>
<dbReference type="InterPro" id="IPR034193">
    <property type="entry name" value="PCSK9_ProteinaseK-like"/>
</dbReference>
<keyword evidence="2 5" id="KW-0645">Protease</keyword>
<dbReference type="PRINTS" id="PR00723">
    <property type="entry name" value="SUBTILISIN"/>
</dbReference>
<dbReference type="Gene3D" id="3.40.50.200">
    <property type="entry name" value="Peptidase S8/S53 domain"/>
    <property type="match status" value="1"/>
</dbReference>
<dbReference type="InterPro" id="IPR022398">
    <property type="entry name" value="Peptidase_S8_His-AS"/>
</dbReference>
<evidence type="ECO:0000256" key="5">
    <source>
        <dbReference type="PROSITE-ProRule" id="PRU01240"/>
    </source>
</evidence>
<sequence length="424" mass="45040">MKLLSLLAVAFMAVSSTVDGAGVFVQPKVGTPIPGKYIVMLKQGTAAIDSFETKFNEMSRRNRVPNAPGGGHRRKFAKIAERLEELNGFTIVDGEDDLQELLSLDEVNYIEQDATLKVIPDVIAGAKPAPRNGTWENLPNWGLLRISQRKRVKDECVNQRCATYKYPKQAGAGITAYVIDTGIQTSHPEFEGRAYLGKNVIEGSPDTDEHGHGTYVASILGGRLAGVAKKVSLVDVKVLNRTGYGTISGIVAGMDWVGRHARGGSRNKRAVVNMSLIAYQSRALHDAVSALTNASIPVIAGAGNDPSMNPCESSPAGAPSAFAVAASNVSDSIADFSSVGKCVDIIAPGVDVYGASFNPSKLFQSASGTSVASPMVAGVAAVYMSMDRNLRTTTQIYNKLKQTATRGKISAPLFDTPNVMVYLS</sequence>
<dbReference type="GO" id="GO:0005615">
    <property type="term" value="C:extracellular space"/>
    <property type="evidence" value="ECO:0007669"/>
    <property type="project" value="TreeGrafter"/>
</dbReference>
<evidence type="ECO:0000259" key="8">
    <source>
        <dbReference type="Pfam" id="PF00082"/>
    </source>
</evidence>
<evidence type="ECO:0000313" key="9">
    <source>
        <dbReference type="EMBL" id="KAG0258392.1"/>
    </source>
</evidence>
<dbReference type="GO" id="GO:0006508">
    <property type="term" value="P:proteolysis"/>
    <property type="evidence" value="ECO:0007669"/>
    <property type="project" value="UniProtKB-KW"/>
</dbReference>
<dbReference type="PROSITE" id="PS00136">
    <property type="entry name" value="SUBTILASE_ASP"/>
    <property type="match status" value="1"/>
</dbReference>
<keyword evidence="3 5" id="KW-0378">Hydrolase</keyword>
<dbReference type="Gene3D" id="3.30.70.80">
    <property type="entry name" value="Peptidase S8 propeptide/proteinase inhibitor I9"/>
    <property type="match status" value="1"/>
</dbReference>
<evidence type="ECO:0000256" key="2">
    <source>
        <dbReference type="ARBA" id="ARBA00022670"/>
    </source>
</evidence>
<dbReference type="FunFam" id="3.40.50.200:FF:000007">
    <property type="entry name" value="Subtilisin-like serine protease"/>
    <property type="match status" value="1"/>
</dbReference>
<evidence type="ECO:0000256" key="3">
    <source>
        <dbReference type="ARBA" id="ARBA00022801"/>
    </source>
</evidence>
<keyword evidence="7" id="KW-0732">Signal</keyword>
<keyword evidence="4 5" id="KW-0720">Serine protease</keyword>
<dbReference type="InterPro" id="IPR036852">
    <property type="entry name" value="Peptidase_S8/S53_dom_sf"/>
</dbReference>
<evidence type="ECO:0000256" key="4">
    <source>
        <dbReference type="ARBA" id="ARBA00022825"/>
    </source>
</evidence>
<dbReference type="GO" id="GO:0004252">
    <property type="term" value="F:serine-type endopeptidase activity"/>
    <property type="evidence" value="ECO:0007669"/>
    <property type="project" value="UniProtKB-UniRule"/>
</dbReference>
<comment type="similarity">
    <text evidence="1 5 6">Belongs to the peptidase S8 family.</text>
</comment>
<dbReference type="PROSITE" id="PS00138">
    <property type="entry name" value="SUBTILASE_SER"/>
    <property type="match status" value="1"/>
</dbReference>
<reference evidence="9" key="1">
    <citation type="journal article" date="2020" name="Fungal Divers.">
        <title>Resolving the Mortierellaceae phylogeny through synthesis of multi-gene phylogenetics and phylogenomics.</title>
        <authorList>
            <person name="Vandepol N."/>
            <person name="Liber J."/>
            <person name="Desiro A."/>
            <person name="Na H."/>
            <person name="Kennedy M."/>
            <person name="Barry K."/>
            <person name="Grigoriev I.V."/>
            <person name="Miller A.N."/>
            <person name="O'Donnell K."/>
            <person name="Stajich J.E."/>
            <person name="Bonito G."/>
        </authorList>
    </citation>
    <scope>NUCLEOTIDE SEQUENCE</scope>
    <source>
        <strain evidence="9">BC1065</strain>
    </source>
</reference>
<evidence type="ECO:0000256" key="1">
    <source>
        <dbReference type="ARBA" id="ARBA00011073"/>
    </source>
</evidence>
<protein>
    <recommendedName>
        <fullName evidence="8">Peptidase S8/S53 domain-containing protein</fullName>
    </recommendedName>
</protein>
<dbReference type="InterPro" id="IPR015500">
    <property type="entry name" value="Peptidase_S8_subtilisin-rel"/>
</dbReference>
<gene>
    <name evidence="9" type="ORF">DFQ27_004661</name>
</gene>
<dbReference type="PROSITE" id="PS51892">
    <property type="entry name" value="SUBTILASE"/>
    <property type="match status" value="1"/>
</dbReference>
<accession>A0A9P6U328</accession>
<organism evidence="9 10">
    <name type="scientific">Actinomortierella ambigua</name>
    <dbReference type="NCBI Taxonomy" id="1343610"/>
    <lineage>
        <taxon>Eukaryota</taxon>
        <taxon>Fungi</taxon>
        <taxon>Fungi incertae sedis</taxon>
        <taxon>Mucoromycota</taxon>
        <taxon>Mortierellomycotina</taxon>
        <taxon>Mortierellomycetes</taxon>
        <taxon>Mortierellales</taxon>
        <taxon>Mortierellaceae</taxon>
        <taxon>Actinomortierella</taxon>
    </lineage>
</organism>
<dbReference type="InterPro" id="IPR023828">
    <property type="entry name" value="Peptidase_S8_Ser-AS"/>
</dbReference>
<feature type="active site" description="Charge relay system" evidence="5">
    <location>
        <position position="180"/>
    </location>
</feature>
<dbReference type="Pfam" id="PF00082">
    <property type="entry name" value="Peptidase_S8"/>
    <property type="match status" value="1"/>
</dbReference>
<feature type="signal peptide" evidence="7">
    <location>
        <begin position="1"/>
        <end position="20"/>
    </location>
</feature>
<evidence type="ECO:0000256" key="6">
    <source>
        <dbReference type="RuleBase" id="RU003355"/>
    </source>
</evidence>
<feature type="active site" description="Charge relay system" evidence="5">
    <location>
        <position position="212"/>
    </location>
</feature>
<comment type="caution">
    <text evidence="9">The sequence shown here is derived from an EMBL/GenBank/DDBJ whole genome shotgun (WGS) entry which is preliminary data.</text>
</comment>
<dbReference type="SUPFAM" id="SSF52743">
    <property type="entry name" value="Subtilisin-like"/>
    <property type="match status" value="1"/>
</dbReference>
<dbReference type="AlphaFoldDB" id="A0A9P6U328"/>
<feature type="chain" id="PRO_5040328664" description="Peptidase S8/S53 domain-containing protein" evidence="7">
    <location>
        <begin position="21"/>
        <end position="424"/>
    </location>
</feature>
<evidence type="ECO:0000313" key="10">
    <source>
        <dbReference type="Proteomes" id="UP000807716"/>
    </source>
</evidence>
<feature type="active site" description="Charge relay system" evidence="5">
    <location>
        <position position="370"/>
    </location>
</feature>
<dbReference type="EMBL" id="JAAAJB010000326">
    <property type="protein sequence ID" value="KAG0258392.1"/>
    <property type="molecule type" value="Genomic_DNA"/>
</dbReference>
<dbReference type="InterPro" id="IPR050131">
    <property type="entry name" value="Peptidase_S8_subtilisin-like"/>
</dbReference>
<dbReference type="CDD" id="cd04077">
    <property type="entry name" value="Peptidases_S8_PCSK9_ProteinaseK_like"/>
    <property type="match status" value="1"/>
</dbReference>
<dbReference type="InterPro" id="IPR023827">
    <property type="entry name" value="Peptidase_S8_Asp-AS"/>
</dbReference>
<dbReference type="Proteomes" id="UP000807716">
    <property type="component" value="Unassembled WGS sequence"/>
</dbReference>
<proteinExistence type="inferred from homology"/>
<feature type="domain" description="Peptidase S8/S53" evidence="8">
    <location>
        <begin position="172"/>
        <end position="408"/>
    </location>
</feature>
<dbReference type="PANTHER" id="PTHR43806">
    <property type="entry name" value="PEPTIDASE S8"/>
    <property type="match status" value="1"/>
</dbReference>
<evidence type="ECO:0000256" key="7">
    <source>
        <dbReference type="SAM" id="SignalP"/>
    </source>
</evidence>